<dbReference type="Proteomes" id="UP001259832">
    <property type="component" value="Unassembled WGS sequence"/>
</dbReference>
<evidence type="ECO:0000313" key="1">
    <source>
        <dbReference type="EMBL" id="KAK1943320.1"/>
    </source>
</evidence>
<dbReference type="AlphaFoldDB" id="A0AAD9GRM9"/>
<reference evidence="1" key="1">
    <citation type="submission" date="2023-08" db="EMBL/GenBank/DDBJ databases">
        <title>Reference Genome Resource for the Citrus Pathogen Phytophthora citrophthora.</title>
        <authorList>
            <person name="Moller H."/>
            <person name="Coetzee B."/>
            <person name="Rose L.J."/>
            <person name="Van Niekerk J.M."/>
        </authorList>
    </citation>
    <scope>NUCLEOTIDE SEQUENCE</scope>
    <source>
        <strain evidence="1">STE-U-9442</strain>
    </source>
</reference>
<dbReference type="EMBL" id="JASMQC010000007">
    <property type="protein sequence ID" value="KAK1943320.1"/>
    <property type="molecule type" value="Genomic_DNA"/>
</dbReference>
<protein>
    <submittedName>
        <fullName evidence="1">Uncharacterized protein</fullName>
    </submittedName>
</protein>
<evidence type="ECO:0000313" key="2">
    <source>
        <dbReference type="Proteomes" id="UP001259832"/>
    </source>
</evidence>
<comment type="caution">
    <text evidence="1">The sequence shown here is derived from an EMBL/GenBank/DDBJ whole genome shotgun (WGS) entry which is preliminary data.</text>
</comment>
<accession>A0AAD9GRM9</accession>
<proteinExistence type="predicted"/>
<organism evidence="1 2">
    <name type="scientific">Phytophthora citrophthora</name>
    <dbReference type="NCBI Taxonomy" id="4793"/>
    <lineage>
        <taxon>Eukaryota</taxon>
        <taxon>Sar</taxon>
        <taxon>Stramenopiles</taxon>
        <taxon>Oomycota</taxon>
        <taxon>Peronosporomycetes</taxon>
        <taxon>Peronosporales</taxon>
        <taxon>Peronosporaceae</taxon>
        <taxon>Phytophthora</taxon>
    </lineage>
</organism>
<gene>
    <name evidence="1" type="ORF">P3T76_004716</name>
</gene>
<keyword evidence="2" id="KW-1185">Reference proteome</keyword>
<sequence>MLENCIESNVIPFPWERIIKAAIAKRCTSGKKDIARENVVATMTSKEAARILVETIDINTPDESIKYGTQTRNSSTIRFSVTPSESVVPTRSTLRSTIR</sequence>
<name>A0AAD9GRM9_9STRA</name>